<sequence>MKENTKKGVSRREFLGLSALGLASLTILPSWAMNGVRIAPSDRVVLGFIGLGQQALSDFKGFAACPGVQVAACCDVDTMKTERFRRRVAEWQAAKGMTQRCDKYEFYEEMLERKDIDAIEVATPDHWHALATIHACQSGKDVYCQKPLAYTISEGLAMVKAVRNNKRVLQVGSQQRSSKEFQAAIDMVQKGAIGHIEKIYARVGEPPTPLSLPEMPVPANLNFNQWMGPLNDPKIHYHPDLCPPISLDPDENEKLWGAWRWYQETGNGYTADWGAHMFDIAQAAIGMDGSGPVEFTPKGYNGTQYSTMRYANGIVMTEQPYLEDNPNAQGIKFIGDKGWIEVARGYINCSDQSKIPADLKDLIEKRPRMMTDEERKKAYAEYMKRLKDSKNKKGGNNGNYETSAPHMQDFVDCVRSRKNPIAPVEVGCSTNTLCCLQNIARELGRPVKWNPATLSFGDDKEAAAHRLYWYQYRNPYTLPYFCK</sequence>
<dbReference type="EMBL" id="RAYI01000014">
    <property type="protein sequence ID" value="RLT73699.1"/>
    <property type="molecule type" value="Genomic_DNA"/>
</dbReference>
<dbReference type="SUPFAM" id="SSF51735">
    <property type="entry name" value="NAD(P)-binding Rossmann-fold domains"/>
    <property type="match status" value="1"/>
</dbReference>
<dbReference type="Gene3D" id="3.40.50.720">
    <property type="entry name" value="NAD(P)-binding Rossmann-like Domain"/>
    <property type="match status" value="1"/>
</dbReference>
<comment type="caution">
    <text evidence="2">The sequence shown here is derived from an EMBL/GenBank/DDBJ whole genome shotgun (WGS) entry which is preliminary data.</text>
</comment>
<dbReference type="EMBL" id="SRYM01000036">
    <property type="protein sequence ID" value="TGY56348.1"/>
    <property type="molecule type" value="Genomic_DNA"/>
</dbReference>
<dbReference type="Proteomes" id="UP000310032">
    <property type="component" value="Unassembled WGS sequence"/>
</dbReference>
<dbReference type="Proteomes" id="UP000278164">
    <property type="component" value="Unassembled WGS sequence"/>
</dbReference>
<evidence type="ECO:0000259" key="1">
    <source>
        <dbReference type="Pfam" id="PF01408"/>
    </source>
</evidence>
<dbReference type="Gene3D" id="3.30.360.10">
    <property type="entry name" value="Dihydrodipicolinate Reductase, domain 2"/>
    <property type="match status" value="1"/>
</dbReference>
<dbReference type="RefSeq" id="WP_121735877.1">
    <property type="nucleotide sequence ID" value="NZ_QXXG01000002.1"/>
</dbReference>
<reference evidence="3 5" key="2">
    <citation type="submission" date="2019-04" db="EMBL/GenBank/DDBJ databases">
        <title>Microbes associate with the intestines of laboratory mice.</title>
        <authorList>
            <person name="Navarre W."/>
            <person name="Wong E."/>
            <person name="Huang K."/>
            <person name="Tropini C."/>
            <person name="Ng K."/>
            <person name="Yu B."/>
        </authorList>
    </citation>
    <scope>NUCLEOTIDE SEQUENCE [LARGE SCALE GENOMIC DNA]</scope>
    <source>
        <strain evidence="3 5">NM39_I3</strain>
    </source>
</reference>
<dbReference type="InterPro" id="IPR036291">
    <property type="entry name" value="NAD(P)-bd_dom_sf"/>
</dbReference>
<accession>A0A3L7ZPP0</accession>
<dbReference type="PROSITE" id="PS51318">
    <property type="entry name" value="TAT"/>
    <property type="match status" value="1"/>
</dbReference>
<dbReference type="OrthoDB" id="9795543at2"/>
<protein>
    <submittedName>
        <fullName evidence="2">Gfo/Idh/MocA family oxidoreductase</fullName>
    </submittedName>
</protein>
<dbReference type="Pfam" id="PF01408">
    <property type="entry name" value="GFO_IDH_MocA"/>
    <property type="match status" value="1"/>
</dbReference>
<dbReference type="GO" id="GO:0000166">
    <property type="term" value="F:nucleotide binding"/>
    <property type="evidence" value="ECO:0007669"/>
    <property type="project" value="InterPro"/>
</dbReference>
<evidence type="ECO:0000313" key="4">
    <source>
        <dbReference type="Proteomes" id="UP000278164"/>
    </source>
</evidence>
<proteinExistence type="predicted"/>
<dbReference type="PANTHER" id="PTHR43818">
    <property type="entry name" value="BCDNA.GH03377"/>
    <property type="match status" value="1"/>
</dbReference>
<dbReference type="InterPro" id="IPR006311">
    <property type="entry name" value="TAT_signal"/>
</dbReference>
<dbReference type="PANTHER" id="PTHR43818:SF5">
    <property type="entry name" value="OXIDOREDUCTASE FAMILY PROTEIN"/>
    <property type="match status" value="1"/>
</dbReference>
<dbReference type="InterPro" id="IPR000683">
    <property type="entry name" value="Gfo/Idh/MocA-like_OxRdtase_N"/>
</dbReference>
<feature type="domain" description="Gfo/Idh/MocA-like oxidoreductase N-terminal" evidence="1">
    <location>
        <begin position="47"/>
        <end position="172"/>
    </location>
</feature>
<evidence type="ECO:0000313" key="2">
    <source>
        <dbReference type="EMBL" id="RLT73699.1"/>
    </source>
</evidence>
<organism evidence="2 4">
    <name type="scientific">Parabacteroides distasonis</name>
    <dbReference type="NCBI Taxonomy" id="823"/>
    <lineage>
        <taxon>Bacteria</taxon>
        <taxon>Pseudomonadati</taxon>
        <taxon>Bacteroidota</taxon>
        <taxon>Bacteroidia</taxon>
        <taxon>Bacteroidales</taxon>
        <taxon>Tannerellaceae</taxon>
        <taxon>Parabacteroides</taxon>
    </lineage>
</organism>
<evidence type="ECO:0000313" key="5">
    <source>
        <dbReference type="Proteomes" id="UP000310032"/>
    </source>
</evidence>
<name>A0A3L7ZPP0_PARDI</name>
<reference evidence="2 4" key="1">
    <citation type="submission" date="2018-09" db="EMBL/GenBank/DDBJ databases">
        <title>Murine metabolic-syndrome-specific gut microbial biobank.</title>
        <authorList>
            <person name="Liu C."/>
        </authorList>
    </citation>
    <scope>NUCLEOTIDE SEQUENCE [LARGE SCALE GENOMIC DNA]</scope>
    <source>
        <strain evidence="2 4">8-P5</strain>
    </source>
</reference>
<dbReference type="SUPFAM" id="SSF55347">
    <property type="entry name" value="Glyceraldehyde-3-phosphate dehydrogenase-like, C-terminal domain"/>
    <property type="match status" value="1"/>
</dbReference>
<evidence type="ECO:0000313" key="3">
    <source>
        <dbReference type="EMBL" id="TGY56348.1"/>
    </source>
</evidence>
<gene>
    <name evidence="2" type="ORF">D7V78_08760</name>
    <name evidence="3" type="ORF">E5342_12270</name>
</gene>
<dbReference type="AlphaFoldDB" id="A0A3L7ZPP0"/>
<dbReference type="InterPro" id="IPR050463">
    <property type="entry name" value="Gfo/Idh/MocA_oxidrdct_glycsds"/>
</dbReference>